<evidence type="ECO:0000256" key="2">
    <source>
        <dbReference type="ARBA" id="ARBA00022692"/>
    </source>
</evidence>
<reference evidence="6" key="1">
    <citation type="submission" date="2021-07" db="EMBL/GenBank/DDBJ databases">
        <title>Elsinoe batatas strain:CRI-CJ2 Genome sequencing and assembly.</title>
        <authorList>
            <person name="Huang L."/>
        </authorList>
    </citation>
    <scope>NUCLEOTIDE SEQUENCE</scope>
    <source>
        <strain evidence="6">CRI-CJ2</strain>
    </source>
</reference>
<evidence type="ECO:0000313" key="6">
    <source>
        <dbReference type="EMBL" id="KAG8625788.1"/>
    </source>
</evidence>
<gene>
    <name evidence="6" type="ORF">KVT40_006189</name>
</gene>
<dbReference type="AlphaFoldDB" id="A0A8K0L051"/>
<keyword evidence="7" id="KW-1185">Reference proteome</keyword>
<keyword evidence="4 5" id="KW-0472">Membrane</keyword>
<dbReference type="EMBL" id="JAESVG020000007">
    <property type="protein sequence ID" value="KAG8625788.1"/>
    <property type="molecule type" value="Genomic_DNA"/>
</dbReference>
<protein>
    <submittedName>
        <fullName evidence="6">Uncharacterized protein</fullName>
    </submittedName>
</protein>
<proteinExistence type="predicted"/>
<accession>A0A8K0L051</accession>
<dbReference type="PANTHER" id="PTHR13259:SF1">
    <property type="entry name" value="BLADDER CANCER-ASSOCIATED PROTEIN"/>
    <property type="match status" value="1"/>
</dbReference>
<evidence type="ECO:0000313" key="7">
    <source>
        <dbReference type="Proteomes" id="UP000809789"/>
    </source>
</evidence>
<comment type="caution">
    <text evidence="6">The sequence shown here is derived from an EMBL/GenBank/DDBJ whole genome shotgun (WGS) entry which is preliminary data.</text>
</comment>
<organism evidence="6 7">
    <name type="scientific">Elsinoe batatas</name>
    <dbReference type="NCBI Taxonomy" id="2601811"/>
    <lineage>
        <taxon>Eukaryota</taxon>
        <taxon>Fungi</taxon>
        <taxon>Dikarya</taxon>
        <taxon>Ascomycota</taxon>
        <taxon>Pezizomycotina</taxon>
        <taxon>Dothideomycetes</taxon>
        <taxon>Dothideomycetidae</taxon>
        <taxon>Myriangiales</taxon>
        <taxon>Elsinoaceae</taxon>
        <taxon>Elsinoe</taxon>
    </lineage>
</organism>
<dbReference type="OrthoDB" id="5563033at2759"/>
<comment type="subcellular location">
    <subcellularLocation>
        <location evidence="1">Membrane</location>
    </subcellularLocation>
</comment>
<feature type="transmembrane region" description="Helical" evidence="5">
    <location>
        <begin position="7"/>
        <end position="26"/>
    </location>
</feature>
<evidence type="ECO:0000256" key="4">
    <source>
        <dbReference type="ARBA" id="ARBA00023136"/>
    </source>
</evidence>
<keyword evidence="3 5" id="KW-1133">Transmembrane helix</keyword>
<dbReference type="Pfam" id="PF06726">
    <property type="entry name" value="BC10"/>
    <property type="match status" value="1"/>
</dbReference>
<dbReference type="GO" id="GO:0016020">
    <property type="term" value="C:membrane"/>
    <property type="evidence" value="ECO:0007669"/>
    <property type="project" value="UniProtKB-SubCell"/>
</dbReference>
<keyword evidence="2 5" id="KW-0812">Transmembrane</keyword>
<evidence type="ECO:0000256" key="5">
    <source>
        <dbReference type="SAM" id="Phobius"/>
    </source>
</evidence>
<dbReference type="Proteomes" id="UP000809789">
    <property type="component" value="Unassembled WGS sequence"/>
</dbReference>
<dbReference type="InterPro" id="IPR009598">
    <property type="entry name" value="BCALP"/>
</dbReference>
<name>A0A8K0L051_9PEZI</name>
<sequence length="133" mass="15381">MFCLRTWIPLLFFLTNVSPIYLLLFITATFYLHRPCLYCSILLTILVASLYDWRSNWFEPRNNLWDWDKTNEKEGLVEGLLNSTAGMAAQVVMEGVGERLGGEGRALSGAQWLRELVGRREWRVPCLEVAIRL</sequence>
<evidence type="ECO:0000256" key="1">
    <source>
        <dbReference type="ARBA" id="ARBA00004370"/>
    </source>
</evidence>
<dbReference type="SMART" id="SM01396">
    <property type="entry name" value="BC10"/>
    <property type="match status" value="1"/>
</dbReference>
<evidence type="ECO:0000256" key="3">
    <source>
        <dbReference type="ARBA" id="ARBA00022989"/>
    </source>
</evidence>
<dbReference type="PANTHER" id="PTHR13259">
    <property type="entry name" value="BLADDER CANCER 10 KD PROTEIN HOMOLOG"/>
    <property type="match status" value="1"/>
</dbReference>